<accession>D1NU23</accession>
<name>D1NU23_9BIFI</name>
<comment type="caution">
    <text evidence="2">The sequence shown here is derived from an EMBL/GenBank/DDBJ whole genome shotgun (WGS) entry which is preliminary data.</text>
</comment>
<gene>
    <name evidence="2" type="ORF">BIFGAL_03344</name>
</gene>
<dbReference type="Proteomes" id="UP000003656">
    <property type="component" value="Unassembled WGS sequence"/>
</dbReference>
<evidence type="ECO:0000313" key="3">
    <source>
        <dbReference type="Proteomes" id="UP000003656"/>
    </source>
</evidence>
<organism evidence="2 3">
    <name type="scientific">Bifidobacterium gallicum DSM 20093 = LMG 11596</name>
    <dbReference type="NCBI Taxonomy" id="561180"/>
    <lineage>
        <taxon>Bacteria</taxon>
        <taxon>Bacillati</taxon>
        <taxon>Actinomycetota</taxon>
        <taxon>Actinomycetes</taxon>
        <taxon>Bifidobacteriales</taxon>
        <taxon>Bifidobacteriaceae</taxon>
        <taxon>Bifidobacterium</taxon>
    </lineage>
</organism>
<proteinExistence type="predicted"/>
<evidence type="ECO:0000313" key="2">
    <source>
        <dbReference type="EMBL" id="EFA23227.1"/>
    </source>
</evidence>
<feature type="compositionally biased region" description="Polar residues" evidence="1">
    <location>
        <begin position="21"/>
        <end position="36"/>
    </location>
</feature>
<evidence type="ECO:0000256" key="1">
    <source>
        <dbReference type="SAM" id="MobiDB-lite"/>
    </source>
</evidence>
<reference evidence="2 3" key="1">
    <citation type="submission" date="2009-11" db="EMBL/GenBank/DDBJ databases">
        <authorList>
            <person name="Weinstock G."/>
            <person name="Sodergren E."/>
            <person name="Clifton S."/>
            <person name="Fulton L."/>
            <person name="Fulton B."/>
            <person name="Courtney L."/>
            <person name="Fronick C."/>
            <person name="Harrison M."/>
            <person name="Strong C."/>
            <person name="Farmer C."/>
            <person name="Delahaunty K."/>
            <person name="Markovic C."/>
            <person name="Hall O."/>
            <person name="Minx P."/>
            <person name="Tomlinson C."/>
            <person name="Mitreva M."/>
            <person name="Nelson J."/>
            <person name="Hou S."/>
            <person name="Wollam A."/>
            <person name="Pepin K.H."/>
            <person name="Johnson M."/>
            <person name="Bhonagiri V."/>
            <person name="Nash W.E."/>
            <person name="Warren W."/>
            <person name="Chinwalla A."/>
            <person name="Mardis E.R."/>
            <person name="Wilson R.K."/>
        </authorList>
    </citation>
    <scope>NUCLEOTIDE SEQUENCE [LARGE SCALE GENOMIC DNA]</scope>
    <source>
        <strain evidence="2 3">DSM 20093</strain>
    </source>
</reference>
<dbReference type="STRING" id="561180.BIFGAL_03344"/>
<sequence length="58" mass="6293">MRVGENEWRTLAWADAGARQFSLSDDSQPQPPCSTDSNHRMKTASQTGATGALAKQTK</sequence>
<dbReference type="EMBL" id="ABXB03000002">
    <property type="protein sequence ID" value="EFA23227.1"/>
    <property type="molecule type" value="Genomic_DNA"/>
</dbReference>
<protein>
    <submittedName>
        <fullName evidence="2">Uncharacterized protein</fullName>
    </submittedName>
</protein>
<feature type="region of interest" description="Disordered" evidence="1">
    <location>
        <begin position="20"/>
        <end position="58"/>
    </location>
</feature>
<dbReference type="AlphaFoldDB" id="D1NU23"/>